<feature type="domain" description="Acylphosphatase-like" evidence="7">
    <location>
        <begin position="14"/>
        <end position="100"/>
    </location>
</feature>
<dbReference type="NCBIfam" id="NF010997">
    <property type="entry name" value="PRK14422.1"/>
    <property type="match status" value="1"/>
</dbReference>
<keyword evidence="9" id="KW-1185">Reference proteome</keyword>
<sequence length="100" mass="10976">MHDEAIHDSGATERLTAWVHGYVQGVGFRWWTRSRALELGLIGHATNHTDGRVLVIAEGPRHALERLLALLRSGRTPGSVTLVVEHFDAARGGLSGFVER</sequence>
<dbReference type="EMBL" id="RKLN01000002">
    <property type="protein sequence ID" value="RVW05026.1"/>
    <property type="molecule type" value="Genomic_DNA"/>
</dbReference>
<evidence type="ECO:0000259" key="7">
    <source>
        <dbReference type="PROSITE" id="PS51160"/>
    </source>
</evidence>
<dbReference type="EC" id="3.6.1.7" evidence="2 5"/>
<dbReference type="InterPro" id="IPR017968">
    <property type="entry name" value="Acylphosphatase_CS"/>
</dbReference>
<protein>
    <recommendedName>
        <fullName evidence="3 5">acylphosphatase</fullName>
        <ecNumber evidence="2 5">3.6.1.7</ecNumber>
    </recommendedName>
</protein>
<evidence type="ECO:0000256" key="4">
    <source>
        <dbReference type="ARBA" id="ARBA00047645"/>
    </source>
</evidence>
<feature type="active site" evidence="5">
    <location>
        <position position="29"/>
    </location>
</feature>
<comment type="catalytic activity">
    <reaction evidence="4 5">
        <text>an acyl phosphate + H2O = a carboxylate + phosphate + H(+)</text>
        <dbReference type="Rhea" id="RHEA:14965"/>
        <dbReference type="ChEBI" id="CHEBI:15377"/>
        <dbReference type="ChEBI" id="CHEBI:15378"/>
        <dbReference type="ChEBI" id="CHEBI:29067"/>
        <dbReference type="ChEBI" id="CHEBI:43474"/>
        <dbReference type="ChEBI" id="CHEBI:59918"/>
        <dbReference type="EC" id="3.6.1.7"/>
    </reaction>
</comment>
<accession>A0A438B273</accession>
<dbReference type="GO" id="GO:0003998">
    <property type="term" value="F:acylphosphatase activity"/>
    <property type="evidence" value="ECO:0007669"/>
    <property type="project" value="UniProtKB-EC"/>
</dbReference>
<dbReference type="PANTHER" id="PTHR47268:SF4">
    <property type="entry name" value="ACYLPHOSPHATASE"/>
    <property type="match status" value="1"/>
</dbReference>
<dbReference type="PROSITE" id="PS00150">
    <property type="entry name" value="ACYLPHOSPHATASE_1"/>
    <property type="match status" value="1"/>
</dbReference>
<dbReference type="OrthoDB" id="3182027at2"/>
<reference evidence="8 9" key="1">
    <citation type="submission" date="2018-11" db="EMBL/GenBank/DDBJ databases">
        <title>Rhodococcus spongicola sp. nov. and Rhodococcus xishaensis sp. nov. from marine sponges.</title>
        <authorList>
            <person name="Li L."/>
            <person name="Lin H.W."/>
        </authorList>
    </citation>
    <scope>NUCLEOTIDE SEQUENCE [LARGE SCALE GENOMIC DNA]</scope>
    <source>
        <strain evidence="8 9">LHW50502</strain>
    </source>
</reference>
<dbReference type="InterPro" id="IPR020456">
    <property type="entry name" value="Acylphosphatase"/>
</dbReference>
<comment type="caution">
    <text evidence="8">The sequence shown here is derived from an EMBL/GenBank/DDBJ whole genome shotgun (WGS) entry which is preliminary data.</text>
</comment>
<gene>
    <name evidence="8" type="ORF">EF834_07005</name>
</gene>
<proteinExistence type="inferred from homology"/>
<dbReference type="Proteomes" id="UP000284333">
    <property type="component" value="Unassembled WGS sequence"/>
</dbReference>
<dbReference type="SUPFAM" id="SSF54975">
    <property type="entry name" value="Acylphosphatase/BLUF domain-like"/>
    <property type="match status" value="1"/>
</dbReference>
<evidence type="ECO:0000256" key="5">
    <source>
        <dbReference type="PROSITE-ProRule" id="PRU00520"/>
    </source>
</evidence>
<dbReference type="AlphaFoldDB" id="A0A438B273"/>
<comment type="similarity">
    <text evidence="1 6">Belongs to the acylphosphatase family.</text>
</comment>
<dbReference type="PANTHER" id="PTHR47268">
    <property type="entry name" value="ACYLPHOSPHATASE"/>
    <property type="match status" value="1"/>
</dbReference>
<dbReference type="Pfam" id="PF00708">
    <property type="entry name" value="Acylphosphatase"/>
    <property type="match status" value="1"/>
</dbReference>
<organism evidence="8 9">
    <name type="scientific">Rhodococcus spongiicola</name>
    <dbReference type="NCBI Taxonomy" id="2487352"/>
    <lineage>
        <taxon>Bacteria</taxon>
        <taxon>Bacillati</taxon>
        <taxon>Actinomycetota</taxon>
        <taxon>Actinomycetes</taxon>
        <taxon>Mycobacteriales</taxon>
        <taxon>Nocardiaceae</taxon>
        <taxon>Rhodococcus</taxon>
    </lineage>
</organism>
<evidence type="ECO:0000256" key="3">
    <source>
        <dbReference type="ARBA" id="ARBA00015991"/>
    </source>
</evidence>
<dbReference type="RefSeq" id="WP_127946470.1">
    <property type="nucleotide sequence ID" value="NZ_RKLN01000002.1"/>
</dbReference>
<dbReference type="PROSITE" id="PS51160">
    <property type="entry name" value="ACYLPHOSPHATASE_3"/>
    <property type="match status" value="1"/>
</dbReference>
<feature type="active site" evidence="5">
    <location>
        <position position="47"/>
    </location>
</feature>
<evidence type="ECO:0000256" key="6">
    <source>
        <dbReference type="RuleBase" id="RU004168"/>
    </source>
</evidence>
<name>A0A438B273_9NOCA</name>
<evidence type="ECO:0000256" key="1">
    <source>
        <dbReference type="ARBA" id="ARBA00005614"/>
    </source>
</evidence>
<dbReference type="Gene3D" id="3.30.70.100">
    <property type="match status" value="1"/>
</dbReference>
<keyword evidence="5 8" id="KW-0378">Hydrolase</keyword>
<evidence type="ECO:0000313" key="9">
    <source>
        <dbReference type="Proteomes" id="UP000284333"/>
    </source>
</evidence>
<evidence type="ECO:0000256" key="2">
    <source>
        <dbReference type="ARBA" id="ARBA00012150"/>
    </source>
</evidence>
<dbReference type="InterPro" id="IPR001792">
    <property type="entry name" value="Acylphosphatase-like_dom"/>
</dbReference>
<evidence type="ECO:0000313" key="8">
    <source>
        <dbReference type="EMBL" id="RVW05026.1"/>
    </source>
</evidence>
<dbReference type="InterPro" id="IPR036046">
    <property type="entry name" value="Acylphosphatase-like_dom_sf"/>
</dbReference>